<evidence type="ECO:0000256" key="7">
    <source>
        <dbReference type="ARBA" id="ARBA00022694"/>
    </source>
</evidence>
<reference evidence="12" key="1">
    <citation type="submission" date="2021-12" db="EMBL/GenBank/DDBJ databases">
        <title>Black yeast isolated from Biological Soil Crust.</title>
        <authorList>
            <person name="Kurbessoian T."/>
        </authorList>
    </citation>
    <scope>NUCLEOTIDE SEQUENCE</scope>
    <source>
        <strain evidence="12">CCFEE 5208</strain>
    </source>
</reference>
<evidence type="ECO:0000256" key="4">
    <source>
        <dbReference type="ARBA" id="ARBA00022603"/>
    </source>
</evidence>
<evidence type="ECO:0000313" key="12">
    <source>
        <dbReference type="EMBL" id="KAK0307355.1"/>
    </source>
</evidence>
<accession>A0AAN6K3N5</accession>
<dbReference type="GO" id="GO:0005737">
    <property type="term" value="C:cytoplasm"/>
    <property type="evidence" value="ECO:0007669"/>
    <property type="project" value="UniProtKB-SubCell"/>
</dbReference>
<evidence type="ECO:0000256" key="6">
    <source>
        <dbReference type="ARBA" id="ARBA00022691"/>
    </source>
</evidence>
<dbReference type="EC" id="2.1.1.214" evidence="9"/>
<comment type="caution">
    <text evidence="13">The sequence shown here is derived from an EMBL/GenBank/DDBJ whole genome shotgun (WGS) entry which is preliminary data.</text>
</comment>
<keyword evidence="4 10" id="KW-0489">Methyltransferase</keyword>
<comment type="subcellular location">
    <subcellularLocation>
        <location evidence="1">Cytoplasm</location>
    </subcellularLocation>
</comment>
<reference evidence="13" key="2">
    <citation type="submission" date="2023-06" db="EMBL/GenBank/DDBJ databases">
        <title>Black Yeasts Isolated from many extreme environments.</title>
        <authorList>
            <person name="Coleine C."/>
            <person name="Stajich J.E."/>
            <person name="Selbmann L."/>
        </authorList>
    </citation>
    <scope>NUCLEOTIDE SEQUENCE</scope>
    <source>
        <strain evidence="13">CCFEE 5200</strain>
    </source>
</reference>
<dbReference type="Proteomes" id="UP001168146">
    <property type="component" value="Unassembled WGS sequence"/>
</dbReference>
<dbReference type="GO" id="GO:0032259">
    <property type="term" value="P:methylation"/>
    <property type="evidence" value="ECO:0007669"/>
    <property type="project" value="UniProtKB-UniRule"/>
</dbReference>
<evidence type="ECO:0000256" key="10">
    <source>
        <dbReference type="PROSITE-ProRule" id="PRU00959"/>
    </source>
</evidence>
<dbReference type="PANTHER" id="PTHR13370">
    <property type="entry name" value="RNA METHYLASE-RELATED"/>
    <property type="match status" value="1"/>
</dbReference>
<dbReference type="Gene3D" id="3.40.50.150">
    <property type="entry name" value="Vaccinia Virus protein VP39"/>
    <property type="match status" value="1"/>
</dbReference>
<keyword evidence="6 10" id="KW-0949">S-adenosyl-L-methionine</keyword>
<evidence type="ECO:0000256" key="8">
    <source>
        <dbReference type="ARBA" id="ARBA00022884"/>
    </source>
</evidence>
<feature type="domain" description="tRNA (guanine(10)-N(2))-methyltransferase TRMT11 N-terminal" evidence="11">
    <location>
        <begin position="1"/>
        <end position="170"/>
    </location>
</feature>
<dbReference type="GO" id="GO:0160102">
    <property type="term" value="F:tRNA (guanine(10)-N2)-methyltransferase activity"/>
    <property type="evidence" value="ECO:0007669"/>
    <property type="project" value="UniProtKB-EC"/>
</dbReference>
<name>A0AAN6K3N5_9PEZI</name>
<dbReference type="EMBL" id="JASUXU010000095">
    <property type="protein sequence ID" value="KAK0307355.1"/>
    <property type="molecule type" value="Genomic_DNA"/>
</dbReference>
<dbReference type="GO" id="GO:0000049">
    <property type="term" value="F:tRNA binding"/>
    <property type="evidence" value="ECO:0007669"/>
    <property type="project" value="UniProtKB-UniRule"/>
</dbReference>
<evidence type="ECO:0000259" key="11">
    <source>
        <dbReference type="Pfam" id="PF25904"/>
    </source>
</evidence>
<dbReference type="PIRSF" id="PIRSF017259">
    <property type="entry name" value="tRNA_mtfrase_TRM11"/>
    <property type="match status" value="1"/>
</dbReference>
<evidence type="ECO:0000256" key="5">
    <source>
        <dbReference type="ARBA" id="ARBA00022679"/>
    </source>
</evidence>
<dbReference type="PROSITE" id="PS00092">
    <property type="entry name" value="N6_MTASE"/>
    <property type="match status" value="1"/>
</dbReference>
<dbReference type="Pfam" id="PF25904">
    <property type="entry name" value="Tmrp11_N"/>
    <property type="match status" value="1"/>
</dbReference>
<dbReference type="InterPro" id="IPR059073">
    <property type="entry name" value="TRMT11_N"/>
</dbReference>
<gene>
    <name evidence="12" type="ORF">LTR82_015966</name>
    <name evidence="13" type="ORF">LTR91_020754</name>
</gene>
<keyword evidence="7 10" id="KW-0819">tRNA processing</keyword>
<keyword evidence="14" id="KW-1185">Reference proteome</keyword>
<evidence type="ECO:0000313" key="14">
    <source>
        <dbReference type="Proteomes" id="UP001175353"/>
    </source>
</evidence>
<dbReference type="PANTHER" id="PTHR13370:SF3">
    <property type="entry name" value="TRNA (GUANINE(10)-N2)-METHYLTRANSFERASE HOMOLOG"/>
    <property type="match status" value="1"/>
</dbReference>
<keyword evidence="2" id="KW-0963">Cytoplasm</keyword>
<organism evidence="13 14">
    <name type="scientific">Friedmanniomyces endolithicus</name>
    <dbReference type="NCBI Taxonomy" id="329885"/>
    <lineage>
        <taxon>Eukaryota</taxon>
        <taxon>Fungi</taxon>
        <taxon>Dikarya</taxon>
        <taxon>Ascomycota</taxon>
        <taxon>Pezizomycotina</taxon>
        <taxon>Dothideomycetes</taxon>
        <taxon>Dothideomycetidae</taxon>
        <taxon>Mycosphaerellales</taxon>
        <taxon>Teratosphaeriaceae</taxon>
        <taxon>Friedmanniomyces</taxon>
    </lineage>
</organism>
<dbReference type="GO" id="GO:0008033">
    <property type="term" value="P:tRNA processing"/>
    <property type="evidence" value="ECO:0007669"/>
    <property type="project" value="UniProtKB-UniRule"/>
</dbReference>
<evidence type="ECO:0000256" key="2">
    <source>
        <dbReference type="ARBA" id="ARBA00022490"/>
    </source>
</evidence>
<dbReference type="InterPro" id="IPR029063">
    <property type="entry name" value="SAM-dependent_MTases_sf"/>
</dbReference>
<sequence>MDYLIRFLQVHETFRQPETEALARLAGVQFEWIFYADDSPYSIIRFLDCSDPTAAAEALISRSILSTGIFELWGTGIDYDALHHDIRARTEALWPRFTNETFRFKLDIFHGSHTLTEHRAIIETFKYMAFTGPIQMKNPTNKFDVFEDHELDGPIPRRLFFGRQVAESGRRAMNKYDLKKRSYIATTSMDAELSLVTANLGQVAPGTLMYDPFMGTGSFPLACAHFGAVVFGSDLDGRSIRGNKPGRNVKGNFEQYATSSQYLGGFVADLTNSPVRQERILQAIVCDPPYGVREGLKVLGSTRAALQEVVYLADSGLPAHLQPNYVPPKKAYSFFRMLDDILHFAAERLEDDGRLCMWMPVAGEVEGEEAAAVVPESGMEATAGGAREYDIPRHPALRLVSCCTQDFNKWSRQLLTYRRVGEEEVDGEELLGYEAGRLALRDGNGVGSGATANDLNEFRKKASLTAWWWFTVGSYADKV</sequence>
<evidence type="ECO:0000256" key="9">
    <source>
        <dbReference type="ARBA" id="ARBA00066937"/>
    </source>
</evidence>
<keyword evidence="5 10" id="KW-0808">Transferase</keyword>
<dbReference type="SUPFAM" id="SSF53335">
    <property type="entry name" value="S-adenosyl-L-methionine-dependent methyltransferases"/>
    <property type="match status" value="1"/>
</dbReference>
<dbReference type="AlphaFoldDB" id="A0AAN6K3N5"/>
<comment type="similarity">
    <text evidence="10">Belongs to the class I-like SAM-binding methyltransferase superfamily. TRM11 methyltransferase family.</text>
</comment>
<keyword evidence="8 10" id="KW-0694">RNA-binding</keyword>
<evidence type="ECO:0000256" key="3">
    <source>
        <dbReference type="ARBA" id="ARBA00022555"/>
    </source>
</evidence>
<dbReference type="Proteomes" id="UP001175353">
    <property type="component" value="Unassembled WGS sequence"/>
</dbReference>
<protein>
    <recommendedName>
        <fullName evidence="9">tRNA (guanine(10)-N(2))-methyltransferase</fullName>
        <ecNumber evidence="9">2.1.1.214</ecNumber>
    </recommendedName>
</protein>
<dbReference type="EMBL" id="JAUJLE010000349">
    <property type="protein sequence ID" value="KAK0959617.1"/>
    <property type="molecule type" value="Genomic_DNA"/>
</dbReference>
<dbReference type="InterPro" id="IPR016691">
    <property type="entry name" value="TRMT11"/>
</dbReference>
<dbReference type="InterPro" id="IPR002052">
    <property type="entry name" value="DNA_methylase_N6_adenine_CS"/>
</dbReference>
<evidence type="ECO:0000313" key="13">
    <source>
        <dbReference type="EMBL" id="KAK0959617.1"/>
    </source>
</evidence>
<dbReference type="PROSITE" id="PS51627">
    <property type="entry name" value="SAM_MT_TRM11"/>
    <property type="match status" value="1"/>
</dbReference>
<keyword evidence="3 10" id="KW-0820">tRNA-binding</keyword>
<proteinExistence type="inferred from homology"/>
<evidence type="ECO:0000256" key="1">
    <source>
        <dbReference type="ARBA" id="ARBA00004496"/>
    </source>
</evidence>